<organism evidence="1 2">
    <name type="scientific">Terriglobus roseus (strain DSM 18391 / NRRL B-41598 / KBS 63)</name>
    <dbReference type="NCBI Taxonomy" id="926566"/>
    <lineage>
        <taxon>Bacteria</taxon>
        <taxon>Pseudomonadati</taxon>
        <taxon>Acidobacteriota</taxon>
        <taxon>Terriglobia</taxon>
        <taxon>Terriglobales</taxon>
        <taxon>Acidobacteriaceae</taxon>
        <taxon>Terriglobus</taxon>
    </lineage>
</organism>
<proteinExistence type="predicted"/>
<dbReference type="KEGG" id="trs:Terro_3885"/>
<accession>I3ZLH6</accession>
<dbReference type="InterPro" id="IPR038695">
    <property type="entry name" value="Saro_0823-like_sf"/>
</dbReference>
<dbReference type="RefSeq" id="WP_014787354.1">
    <property type="nucleotide sequence ID" value="NC_018014.1"/>
</dbReference>
<evidence type="ECO:0000313" key="2">
    <source>
        <dbReference type="Proteomes" id="UP000006056"/>
    </source>
</evidence>
<dbReference type="InterPro" id="IPR003795">
    <property type="entry name" value="DUF192"/>
</dbReference>
<dbReference type="Proteomes" id="UP000006056">
    <property type="component" value="Chromosome"/>
</dbReference>
<dbReference type="OrthoDB" id="9813379at2"/>
<dbReference type="Gene3D" id="2.60.120.1140">
    <property type="entry name" value="Protein of unknown function DUF192"/>
    <property type="match status" value="1"/>
</dbReference>
<dbReference type="Pfam" id="PF02643">
    <property type="entry name" value="DUF192"/>
    <property type="match status" value="1"/>
</dbReference>
<reference evidence="1 2" key="1">
    <citation type="submission" date="2012-06" db="EMBL/GenBank/DDBJ databases">
        <title>Complete genome of Terriglobus roseus DSM 18391.</title>
        <authorList>
            <consortium name="US DOE Joint Genome Institute (JGI-PGF)"/>
            <person name="Lucas S."/>
            <person name="Copeland A."/>
            <person name="Lapidus A."/>
            <person name="Glavina del Rio T."/>
            <person name="Dalin E."/>
            <person name="Tice H."/>
            <person name="Bruce D."/>
            <person name="Goodwin L."/>
            <person name="Pitluck S."/>
            <person name="Peters L."/>
            <person name="Mikhailova N."/>
            <person name="Munk A.C.C."/>
            <person name="Kyrpides N."/>
            <person name="Mavromatis K."/>
            <person name="Ivanova N."/>
            <person name="Brettin T."/>
            <person name="Detter J.C."/>
            <person name="Han C."/>
            <person name="Larimer F."/>
            <person name="Land M."/>
            <person name="Hauser L."/>
            <person name="Markowitz V."/>
            <person name="Cheng J.-F."/>
            <person name="Hugenholtz P."/>
            <person name="Woyke T."/>
            <person name="Wu D."/>
            <person name="Brambilla E."/>
            <person name="Klenk H.-P."/>
            <person name="Eisen J.A."/>
        </authorList>
    </citation>
    <scope>NUCLEOTIDE SEQUENCE [LARGE SCALE GENOMIC DNA]</scope>
    <source>
        <strain evidence="2">DSM 18391 / NRRL B-41598 / KBS 63</strain>
    </source>
</reference>
<dbReference type="PANTHER" id="PTHR37953">
    <property type="entry name" value="UPF0127 PROTEIN MJ1496"/>
    <property type="match status" value="1"/>
</dbReference>
<dbReference type="STRING" id="926566.Terro_3885"/>
<sequence>MQRIAIWNQARTVRLSDSIEVADTSRLRVWGLLGRTKLDTGAGLWIKPSSGVHTFGMRFAIDVIGLDRHHRIVRLWQSLQPWRVTPVSTAVRSVLELPAGFVSQFDLQIGDALLLESINNEQAP</sequence>
<dbReference type="eggNOG" id="COG1430">
    <property type="taxonomic scope" value="Bacteria"/>
</dbReference>
<dbReference type="EMBL" id="CP003379">
    <property type="protein sequence ID" value="AFL90094.1"/>
    <property type="molecule type" value="Genomic_DNA"/>
</dbReference>
<dbReference type="HOGENOM" id="CLU_097039_4_0_0"/>
<dbReference type="AlphaFoldDB" id="I3ZLH6"/>
<evidence type="ECO:0000313" key="1">
    <source>
        <dbReference type="EMBL" id="AFL90094.1"/>
    </source>
</evidence>
<gene>
    <name evidence="1" type="ordered locus">Terro_3885</name>
</gene>
<name>I3ZLH6_TERRK</name>
<dbReference type="PANTHER" id="PTHR37953:SF1">
    <property type="entry name" value="UPF0127 PROTEIN MJ1496"/>
    <property type="match status" value="1"/>
</dbReference>
<dbReference type="PATRIC" id="fig|926566.3.peg.3825"/>
<keyword evidence="2" id="KW-1185">Reference proteome</keyword>
<protein>
    <recommendedName>
        <fullName evidence="3">DUF192 domain-containing protein</fullName>
    </recommendedName>
</protein>
<evidence type="ECO:0008006" key="3">
    <source>
        <dbReference type="Google" id="ProtNLM"/>
    </source>
</evidence>